<dbReference type="EMBL" id="AMZN01000073">
    <property type="protein sequence ID" value="ELR69411.1"/>
    <property type="molecule type" value="Genomic_DNA"/>
</dbReference>
<evidence type="ECO:0000313" key="2">
    <source>
        <dbReference type="EMBL" id="ELR69411.1"/>
    </source>
</evidence>
<dbReference type="Proteomes" id="UP000011135">
    <property type="component" value="Unassembled WGS sequence"/>
</dbReference>
<comment type="caution">
    <text evidence="2">The sequence shown here is derived from an EMBL/GenBank/DDBJ whole genome shotgun (WGS) entry which is preliminary data.</text>
</comment>
<dbReference type="PANTHER" id="PTHR24220">
    <property type="entry name" value="IMPORT ATP-BINDING PROTEIN"/>
    <property type="match status" value="1"/>
</dbReference>
<feature type="domain" description="ABC transporter" evidence="1">
    <location>
        <begin position="11"/>
        <end position="65"/>
    </location>
</feature>
<keyword evidence="2" id="KW-0067">ATP-binding</keyword>
<dbReference type="GO" id="GO:0022857">
    <property type="term" value="F:transmembrane transporter activity"/>
    <property type="evidence" value="ECO:0007669"/>
    <property type="project" value="TreeGrafter"/>
</dbReference>
<evidence type="ECO:0000259" key="1">
    <source>
        <dbReference type="Pfam" id="PF00005"/>
    </source>
</evidence>
<proteinExistence type="predicted"/>
<reference evidence="2 3" key="1">
    <citation type="submission" date="2012-12" db="EMBL/GenBank/DDBJ databases">
        <title>Genome assembly of Fulvivirga imtechensis AK7.</title>
        <authorList>
            <person name="Nupur N."/>
            <person name="Khatri I."/>
            <person name="Kumar R."/>
            <person name="Subramanian S."/>
            <person name="Pinnaka A."/>
        </authorList>
    </citation>
    <scope>NUCLEOTIDE SEQUENCE [LARGE SCALE GENOMIC DNA]</scope>
    <source>
        <strain evidence="2 3">AK7</strain>
    </source>
</reference>
<evidence type="ECO:0000313" key="3">
    <source>
        <dbReference type="Proteomes" id="UP000011135"/>
    </source>
</evidence>
<dbReference type="GO" id="GO:0005886">
    <property type="term" value="C:plasma membrane"/>
    <property type="evidence" value="ECO:0007669"/>
    <property type="project" value="TreeGrafter"/>
</dbReference>
<accession>L8JKG4</accession>
<organism evidence="2 3">
    <name type="scientific">Fulvivirga imtechensis AK7</name>
    <dbReference type="NCBI Taxonomy" id="1237149"/>
    <lineage>
        <taxon>Bacteria</taxon>
        <taxon>Pseudomonadati</taxon>
        <taxon>Bacteroidota</taxon>
        <taxon>Cytophagia</taxon>
        <taxon>Cytophagales</taxon>
        <taxon>Fulvivirgaceae</taxon>
        <taxon>Fulvivirga</taxon>
    </lineage>
</organism>
<dbReference type="GO" id="GO:0016887">
    <property type="term" value="F:ATP hydrolysis activity"/>
    <property type="evidence" value="ECO:0007669"/>
    <property type="project" value="InterPro"/>
</dbReference>
<dbReference type="Gene3D" id="3.40.50.300">
    <property type="entry name" value="P-loop containing nucleotide triphosphate hydrolases"/>
    <property type="match status" value="1"/>
</dbReference>
<dbReference type="AlphaFoldDB" id="L8JKG4"/>
<protein>
    <submittedName>
        <fullName evidence="2">ABC transporter ATP-binding protein</fullName>
    </submittedName>
</protein>
<dbReference type="InterPro" id="IPR027417">
    <property type="entry name" value="P-loop_NTPase"/>
</dbReference>
<sequence length="127" mass="14225">MHLAQHLANKKQDGTRTAEVLERLGIAQQQQQKPHHLSQGEQQRAAIALALINQPRLILADEPTSSLDDKNCKVVSDLLHEQASLTGAMLVVITHDKRLKEVFHNSLELSDINITSPLQQAGWYEHI</sequence>
<dbReference type="STRING" id="1237149.C900_05101"/>
<name>L8JKG4_9BACT</name>
<keyword evidence="2" id="KW-0547">Nucleotide-binding</keyword>
<dbReference type="InterPro" id="IPR015854">
    <property type="entry name" value="ABC_transpr_LolD-like"/>
</dbReference>
<keyword evidence="3" id="KW-1185">Reference proteome</keyword>
<dbReference type="eggNOG" id="COG1136">
    <property type="taxonomic scope" value="Bacteria"/>
</dbReference>
<dbReference type="SUPFAM" id="SSF52540">
    <property type="entry name" value="P-loop containing nucleoside triphosphate hydrolases"/>
    <property type="match status" value="1"/>
</dbReference>
<gene>
    <name evidence="2" type="ORF">C900_05101</name>
</gene>
<dbReference type="InterPro" id="IPR003439">
    <property type="entry name" value="ABC_transporter-like_ATP-bd"/>
</dbReference>
<dbReference type="GO" id="GO:0005524">
    <property type="term" value="F:ATP binding"/>
    <property type="evidence" value="ECO:0007669"/>
    <property type="project" value="UniProtKB-KW"/>
</dbReference>
<dbReference type="Pfam" id="PF00005">
    <property type="entry name" value="ABC_tran"/>
    <property type="match status" value="1"/>
</dbReference>